<dbReference type="EMBL" id="JBHRTG010000019">
    <property type="protein sequence ID" value="MFC3165408.1"/>
    <property type="molecule type" value="Genomic_DNA"/>
</dbReference>
<keyword evidence="2" id="KW-1185">Reference proteome</keyword>
<protein>
    <submittedName>
        <fullName evidence="1">Uncharacterized protein</fullName>
    </submittedName>
</protein>
<sequence>MYLKNLINAVASLDSMPIEVEELTKHIIAAGCQDSIIFHPVDEDPGAFQGLFYQYTTHAGVYSTPDFVTLIVFSKHLPLEWQRLVCCKELIHACDSDVERTNTADEVEALLEKVLGPLTSQDFGLADLMAAKDKLAIYQALALLFPPEAWAQALAYVKAADDEAAAVERVARWACIPKDLVAFALTDDWPSLRTALLDSWGE</sequence>
<dbReference type="Proteomes" id="UP001595647">
    <property type="component" value="Unassembled WGS sequence"/>
</dbReference>
<comment type="caution">
    <text evidence="1">The sequence shown here is derived from an EMBL/GenBank/DDBJ whole genome shotgun (WGS) entry which is preliminary data.</text>
</comment>
<name>A0ABV7I6E7_9HYPH</name>
<evidence type="ECO:0000313" key="2">
    <source>
        <dbReference type="Proteomes" id="UP001595647"/>
    </source>
</evidence>
<evidence type="ECO:0000313" key="1">
    <source>
        <dbReference type="EMBL" id="MFC3165408.1"/>
    </source>
</evidence>
<reference evidence="2" key="1">
    <citation type="journal article" date="2019" name="Int. J. Syst. Evol. Microbiol.">
        <title>The Global Catalogue of Microorganisms (GCM) 10K type strain sequencing project: providing services to taxonomists for standard genome sequencing and annotation.</title>
        <authorList>
            <consortium name="The Broad Institute Genomics Platform"/>
            <consortium name="The Broad Institute Genome Sequencing Center for Infectious Disease"/>
            <person name="Wu L."/>
            <person name="Ma J."/>
        </authorList>
    </citation>
    <scope>NUCLEOTIDE SEQUENCE [LARGE SCALE GENOMIC DNA]</scope>
    <source>
        <strain evidence="2">KCTC 52231</strain>
    </source>
</reference>
<proteinExistence type="predicted"/>
<organism evidence="1 2">
    <name type="scientific">Ciceribacter thiooxidans</name>
    <dbReference type="NCBI Taxonomy" id="1969821"/>
    <lineage>
        <taxon>Bacteria</taxon>
        <taxon>Pseudomonadati</taxon>
        <taxon>Pseudomonadota</taxon>
        <taxon>Alphaproteobacteria</taxon>
        <taxon>Hyphomicrobiales</taxon>
        <taxon>Rhizobiaceae</taxon>
        <taxon>Ciceribacter</taxon>
    </lineage>
</organism>
<gene>
    <name evidence="1" type="ORF">ACFOHV_19170</name>
</gene>
<accession>A0ABV7I6E7</accession>
<dbReference type="RefSeq" id="WP_148175403.1">
    <property type="nucleotide sequence ID" value="NZ_CP059896.1"/>
</dbReference>